<accession>A0A8X6MY81</accession>
<keyword evidence="1" id="KW-0472">Membrane</keyword>
<name>A0A8X6MY81_NEPPI</name>
<proteinExistence type="predicted"/>
<evidence type="ECO:0000313" key="3">
    <source>
        <dbReference type="EMBL" id="GFT33837.1"/>
    </source>
</evidence>
<evidence type="ECO:0008006" key="7">
    <source>
        <dbReference type="Google" id="ProtNLM"/>
    </source>
</evidence>
<evidence type="ECO:0000313" key="6">
    <source>
        <dbReference type="Proteomes" id="UP000887013"/>
    </source>
</evidence>
<keyword evidence="1" id="KW-0812">Transmembrane</keyword>
<dbReference type="EMBL" id="BMAW01013406">
    <property type="protein sequence ID" value="GFT33837.1"/>
    <property type="molecule type" value="Genomic_DNA"/>
</dbReference>
<comment type="caution">
    <text evidence="2">The sequence shown here is derived from an EMBL/GenBank/DDBJ whole genome shotgun (WGS) entry which is preliminary data.</text>
</comment>
<keyword evidence="6" id="KW-1185">Reference proteome</keyword>
<evidence type="ECO:0000256" key="1">
    <source>
        <dbReference type="SAM" id="Phobius"/>
    </source>
</evidence>
<gene>
    <name evidence="2" type="ORF">NPIL_16831</name>
    <name evidence="5" type="ORF">NPIL_228681</name>
    <name evidence="4" type="ORF">NPIL_639991</name>
    <name evidence="3" type="ORF">NPIL_70801</name>
</gene>
<feature type="transmembrane region" description="Helical" evidence="1">
    <location>
        <begin position="18"/>
        <end position="41"/>
    </location>
</feature>
<dbReference type="EMBL" id="BMAW01069017">
    <property type="protein sequence ID" value="GFT66922.1"/>
    <property type="molecule type" value="Genomic_DNA"/>
</dbReference>
<organism evidence="2 6">
    <name type="scientific">Nephila pilipes</name>
    <name type="common">Giant wood spider</name>
    <name type="synonym">Nephila maculata</name>
    <dbReference type="NCBI Taxonomy" id="299642"/>
    <lineage>
        <taxon>Eukaryota</taxon>
        <taxon>Metazoa</taxon>
        <taxon>Ecdysozoa</taxon>
        <taxon>Arthropoda</taxon>
        <taxon>Chelicerata</taxon>
        <taxon>Arachnida</taxon>
        <taxon>Araneae</taxon>
        <taxon>Araneomorphae</taxon>
        <taxon>Entelegynae</taxon>
        <taxon>Araneoidea</taxon>
        <taxon>Nephilidae</taxon>
        <taxon>Nephila</taxon>
    </lineage>
</organism>
<evidence type="ECO:0000313" key="5">
    <source>
        <dbReference type="EMBL" id="GFU09588.1"/>
    </source>
</evidence>
<keyword evidence="1" id="KW-1133">Transmembrane helix</keyword>
<evidence type="ECO:0000313" key="2">
    <source>
        <dbReference type="EMBL" id="GFS83400.1"/>
    </source>
</evidence>
<reference evidence="2" key="1">
    <citation type="submission" date="2020-08" db="EMBL/GenBank/DDBJ databases">
        <title>Multicomponent nature underlies the extraordinary mechanical properties of spider dragline silk.</title>
        <authorList>
            <person name="Kono N."/>
            <person name="Nakamura H."/>
            <person name="Mori M."/>
            <person name="Yoshida Y."/>
            <person name="Ohtoshi R."/>
            <person name="Malay A.D."/>
            <person name="Moran D.A.P."/>
            <person name="Tomita M."/>
            <person name="Numata K."/>
            <person name="Arakawa K."/>
        </authorList>
    </citation>
    <scope>NUCLEOTIDE SEQUENCE</scope>
</reference>
<dbReference type="AlphaFoldDB" id="A0A8X6MY81"/>
<dbReference type="Proteomes" id="UP000887013">
    <property type="component" value="Unassembled WGS sequence"/>
</dbReference>
<dbReference type="EMBL" id="BMAW01003405">
    <property type="protein sequence ID" value="GFS83400.1"/>
    <property type="molecule type" value="Genomic_DNA"/>
</dbReference>
<evidence type="ECO:0000313" key="4">
    <source>
        <dbReference type="EMBL" id="GFT66922.1"/>
    </source>
</evidence>
<sequence>MDIAKLEVGSSVMFLWEYVVNLISEFSTIGLIGIIVAIVYLRYCMPWYYTKIHNPFKKLGIKYIEPIFWYGTYKDHMQKPLHEVENARYSKFKDSNIYGSFLGATPIVTICKLEKVPRVSACPFKPVSFPYSINVERFLTYVNVETFPGEQFVTQLSTRVVICTSWIE</sequence>
<protein>
    <recommendedName>
        <fullName evidence="7">Cytochrome P450</fullName>
    </recommendedName>
</protein>
<dbReference type="EMBL" id="BMAW01028880">
    <property type="protein sequence ID" value="GFU09588.1"/>
    <property type="molecule type" value="Genomic_DNA"/>
</dbReference>